<dbReference type="RefSeq" id="WP_136642519.1">
    <property type="nucleotide sequence ID" value="NZ_QYRT01000022.1"/>
</dbReference>
<organism evidence="1 2">
    <name type="scientific">Subtercola vilae</name>
    <dbReference type="NCBI Taxonomy" id="2056433"/>
    <lineage>
        <taxon>Bacteria</taxon>
        <taxon>Bacillati</taxon>
        <taxon>Actinomycetota</taxon>
        <taxon>Actinomycetes</taxon>
        <taxon>Micrococcales</taxon>
        <taxon>Microbacteriaceae</taxon>
        <taxon>Subtercola</taxon>
    </lineage>
</organism>
<accession>A0A4T2BWR5</accession>
<dbReference type="AlphaFoldDB" id="A0A4T2BWR5"/>
<dbReference type="EMBL" id="QYRT01000022">
    <property type="protein sequence ID" value="TIH34991.1"/>
    <property type="molecule type" value="Genomic_DNA"/>
</dbReference>
<dbReference type="GO" id="GO:0003677">
    <property type="term" value="F:DNA binding"/>
    <property type="evidence" value="ECO:0007669"/>
    <property type="project" value="InterPro"/>
</dbReference>
<evidence type="ECO:0000313" key="2">
    <source>
        <dbReference type="Proteomes" id="UP000306192"/>
    </source>
</evidence>
<comment type="caution">
    <text evidence="1">The sequence shown here is derived from an EMBL/GenBank/DDBJ whole genome shotgun (WGS) entry which is preliminary data.</text>
</comment>
<evidence type="ECO:0000313" key="1">
    <source>
        <dbReference type="EMBL" id="TIH34991.1"/>
    </source>
</evidence>
<protein>
    <recommendedName>
        <fullName evidence="3">Helix-turn-helix domain-containing protein</fullName>
    </recommendedName>
</protein>
<dbReference type="Proteomes" id="UP000306192">
    <property type="component" value="Unassembled WGS sequence"/>
</dbReference>
<name>A0A4T2BWR5_9MICO</name>
<dbReference type="OrthoDB" id="5150189at2"/>
<dbReference type="Pfam" id="PF13384">
    <property type="entry name" value="HTH_23"/>
    <property type="match status" value="1"/>
</dbReference>
<evidence type="ECO:0008006" key="3">
    <source>
        <dbReference type="Google" id="ProtNLM"/>
    </source>
</evidence>
<gene>
    <name evidence="1" type="ORF">D4765_11905</name>
</gene>
<dbReference type="Gene3D" id="1.10.260.40">
    <property type="entry name" value="lambda repressor-like DNA-binding domains"/>
    <property type="match status" value="1"/>
</dbReference>
<reference evidence="1 2" key="1">
    <citation type="journal article" date="2019" name="Microorganisms">
        <title>Systematic Affiliation and Genome Analysis of Subtercola vilae DB165(T) with Particular Emphasis on Cold Adaptation of an Isolate from a High-Altitude Cold Volcano Lake.</title>
        <authorList>
            <person name="Villalobos A.S."/>
            <person name="Wiese J."/>
            <person name="Imhoff J.F."/>
            <person name="Dorador C."/>
            <person name="Keller A."/>
            <person name="Hentschel U."/>
        </authorList>
    </citation>
    <scope>NUCLEOTIDE SEQUENCE [LARGE SCALE GENOMIC DNA]</scope>
    <source>
        <strain evidence="1 2">DB165</strain>
    </source>
</reference>
<dbReference type="InterPro" id="IPR010982">
    <property type="entry name" value="Lambda_DNA-bd_dom_sf"/>
</dbReference>
<dbReference type="InterPro" id="IPR001387">
    <property type="entry name" value="Cro/C1-type_HTH"/>
</dbReference>
<keyword evidence="2" id="KW-1185">Reference proteome</keyword>
<proteinExistence type="predicted"/>
<sequence length="103" mass="11803">METWQQWFTRVTAGDSQRKIAERCGVSRATVHRWQKRETIGGAVVIKVSLAYDTDPTPGLIAARWMSPDEISVEVMRVVLKRVPSEMLIEELYLRSFPPDVDL</sequence>
<dbReference type="CDD" id="cd00093">
    <property type="entry name" value="HTH_XRE"/>
    <property type="match status" value="1"/>
</dbReference>